<evidence type="ECO:0000313" key="2">
    <source>
        <dbReference type="Proteomes" id="UP001465976"/>
    </source>
</evidence>
<organism evidence="1 2">
    <name type="scientific">Marasmius crinis-equi</name>
    <dbReference type="NCBI Taxonomy" id="585013"/>
    <lineage>
        <taxon>Eukaryota</taxon>
        <taxon>Fungi</taxon>
        <taxon>Dikarya</taxon>
        <taxon>Basidiomycota</taxon>
        <taxon>Agaricomycotina</taxon>
        <taxon>Agaricomycetes</taxon>
        <taxon>Agaricomycetidae</taxon>
        <taxon>Agaricales</taxon>
        <taxon>Marasmiineae</taxon>
        <taxon>Marasmiaceae</taxon>
        <taxon>Marasmius</taxon>
    </lineage>
</organism>
<reference evidence="1 2" key="1">
    <citation type="submission" date="2024-02" db="EMBL/GenBank/DDBJ databases">
        <title>A draft genome for the cacao thread blight pathogen Marasmius crinis-equi.</title>
        <authorList>
            <person name="Cohen S.P."/>
            <person name="Baruah I.K."/>
            <person name="Amoako-Attah I."/>
            <person name="Bukari Y."/>
            <person name="Meinhardt L.W."/>
            <person name="Bailey B.A."/>
        </authorList>
    </citation>
    <scope>NUCLEOTIDE SEQUENCE [LARGE SCALE GENOMIC DNA]</scope>
    <source>
        <strain evidence="1 2">GH-76</strain>
    </source>
</reference>
<comment type="caution">
    <text evidence="1">The sequence shown here is derived from an EMBL/GenBank/DDBJ whole genome shotgun (WGS) entry which is preliminary data.</text>
</comment>
<protein>
    <recommendedName>
        <fullName evidence="3">MULE transposase domain-containing protein</fullName>
    </recommendedName>
</protein>
<dbReference type="EMBL" id="JBAHYK010001289">
    <property type="protein sequence ID" value="KAL0568641.1"/>
    <property type="molecule type" value="Genomic_DNA"/>
</dbReference>
<sequence length="219" mass="25248">MAILKKLLRSWKDHLDCQRGEAFSPVSVITDTDMKEQGALLSVWPSICLLLCKFHVKQCWVNNHKKRKLAGARDLENTELEETDLAKPVPGSEKNEMAFWWKVVRKKMRVMETLLLDTVTHNAVTAVISNIRTYLNEITKSRVAAHAAEAGRKHIAYIKRNWMMVSMWESWSKYGRLAVSRLLNIPVEGAIPTTNHLESFNGVLKQKYLDHWTHSGRRL</sequence>
<gene>
    <name evidence="1" type="ORF">V5O48_013338</name>
</gene>
<accession>A0ABR3F0R7</accession>
<dbReference type="Proteomes" id="UP001465976">
    <property type="component" value="Unassembled WGS sequence"/>
</dbReference>
<evidence type="ECO:0000313" key="1">
    <source>
        <dbReference type="EMBL" id="KAL0568641.1"/>
    </source>
</evidence>
<keyword evidence="2" id="KW-1185">Reference proteome</keyword>
<name>A0ABR3F0R7_9AGAR</name>
<evidence type="ECO:0008006" key="3">
    <source>
        <dbReference type="Google" id="ProtNLM"/>
    </source>
</evidence>
<proteinExistence type="predicted"/>